<protein>
    <submittedName>
        <fullName evidence="7">Polyamine ABC transporter substrate-binding protein</fullName>
    </submittedName>
</protein>
<dbReference type="Proteomes" id="UP000244915">
    <property type="component" value="Chromosome 2"/>
</dbReference>
<feature type="chain" id="PRO_5015870200" evidence="5">
    <location>
        <begin position="20"/>
        <end position="509"/>
    </location>
</feature>
<evidence type="ECO:0000256" key="2">
    <source>
        <dbReference type="ARBA" id="ARBA00005695"/>
    </source>
</evidence>
<feature type="signal peptide" evidence="5">
    <location>
        <begin position="1"/>
        <end position="19"/>
    </location>
</feature>
<gene>
    <name evidence="7" type="ORF">CEW88_18840</name>
</gene>
<dbReference type="AlphaFoldDB" id="A0A2U8HIP9"/>
<comment type="similarity">
    <text evidence="2">Belongs to the bacterial solute-binding protein 5 family.</text>
</comment>
<dbReference type="OrthoDB" id="9803988at2"/>
<dbReference type="Gene3D" id="3.10.105.10">
    <property type="entry name" value="Dipeptide-binding Protein, Domain 3"/>
    <property type="match status" value="1"/>
</dbReference>
<evidence type="ECO:0000256" key="1">
    <source>
        <dbReference type="ARBA" id="ARBA00004418"/>
    </source>
</evidence>
<reference evidence="7 8" key="1">
    <citation type="submission" date="2017-06" db="EMBL/GenBank/DDBJ databases">
        <title>Yangia sp. YSBP01 complete genome sequence.</title>
        <authorList>
            <person name="Woo J.-H."/>
            <person name="Kim H.-S."/>
        </authorList>
    </citation>
    <scope>NUCLEOTIDE SEQUENCE [LARGE SCALE GENOMIC DNA]</scope>
    <source>
        <strain evidence="7 8">YSBP01</strain>
    </source>
</reference>
<dbReference type="CDD" id="cd08508">
    <property type="entry name" value="PBP2_NikA_DppA_OppA_like_1"/>
    <property type="match status" value="1"/>
</dbReference>
<keyword evidence="4 5" id="KW-0732">Signal</keyword>
<evidence type="ECO:0000259" key="6">
    <source>
        <dbReference type="Pfam" id="PF00496"/>
    </source>
</evidence>
<proteinExistence type="inferred from homology"/>
<sequence>MLGLAVASGVSMTSAAAIAATLNVGINMDATNLDPHRATATTDVALAGWMFNGLVRFAPGSADPASIEPDLATSWETSEDGLTWTFHLRDGVEFQRGYGPLTANDVVYSLERAADPERSSFANDYAAFESVEALDPETVQIKLSAPVPGFLGLVANYHGGMVVSRKAAEEKGDAFNGDPVGTGPFEFQEAVTQQHVDLVANPDYYRGAPELDGIRLQIIPSDSSRELALMSGELDLIYGKREQRWVDQVSRNENIIVDIFAPGEYRTLYLNETHAPLDNINVREAVAHAINVDEISAFVGEDVGPRGCSAVPPGYLGESCDAGIFSHDPELAKSLLAEAGFPDGITLTAVVSSSSSQKPIMEVIQAQLAQAGIKMEMNVVDHPTYHQQIRQDLSDLVFYGAARFPVADSYLSQFYHSQAIVGTPTAVTNFSHCKVADAQIDAARVETNPETQMQLWAEAQKLIHDDVCAVPLFSLMQVWARSEKLDYGYELTGNLNLAPSITENTALAE</sequence>
<evidence type="ECO:0000256" key="3">
    <source>
        <dbReference type="ARBA" id="ARBA00022448"/>
    </source>
</evidence>
<dbReference type="GO" id="GO:0030288">
    <property type="term" value="C:outer membrane-bounded periplasmic space"/>
    <property type="evidence" value="ECO:0007669"/>
    <property type="project" value="UniProtKB-ARBA"/>
</dbReference>
<dbReference type="GO" id="GO:1904680">
    <property type="term" value="F:peptide transmembrane transporter activity"/>
    <property type="evidence" value="ECO:0007669"/>
    <property type="project" value="TreeGrafter"/>
</dbReference>
<evidence type="ECO:0000256" key="4">
    <source>
        <dbReference type="ARBA" id="ARBA00022729"/>
    </source>
</evidence>
<dbReference type="EMBL" id="CP022190">
    <property type="protein sequence ID" value="AWI85889.1"/>
    <property type="molecule type" value="Genomic_DNA"/>
</dbReference>
<accession>A0A2U8HIP9</accession>
<dbReference type="InterPro" id="IPR030678">
    <property type="entry name" value="Peptide/Ni-bd"/>
</dbReference>
<dbReference type="PIRSF" id="PIRSF002741">
    <property type="entry name" value="MppA"/>
    <property type="match status" value="1"/>
</dbReference>
<feature type="domain" description="Solute-binding protein family 5" evidence="6">
    <location>
        <begin position="67"/>
        <end position="418"/>
    </location>
</feature>
<dbReference type="InterPro" id="IPR039424">
    <property type="entry name" value="SBP_5"/>
</dbReference>
<evidence type="ECO:0000313" key="7">
    <source>
        <dbReference type="EMBL" id="AWI85889.1"/>
    </source>
</evidence>
<dbReference type="KEGG" id="ypac:CEW88_18840"/>
<dbReference type="PANTHER" id="PTHR30290:SF9">
    <property type="entry name" value="OLIGOPEPTIDE-BINDING PROTEIN APPA"/>
    <property type="match status" value="1"/>
</dbReference>
<dbReference type="GO" id="GO:0043190">
    <property type="term" value="C:ATP-binding cassette (ABC) transporter complex"/>
    <property type="evidence" value="ECO:0007669"/>
    <property type="project" value="InterPro"/>
</dbReference>
<dbReference type="InterPro" id="IPR000914">
    <property type="entry name" value="SBP_5_dom"/>
</dbReference>
<name>A0A2U8HIP9_9RHOB</name>
<evidence type="ECO:0000313" key="8">
    <source>
        <dbReference type="Proteomes" id="UP000244915"/>
    </source>
</evidence>
<dbReference type="Gene3D" id="3.40.190.10">
    <property type="entry name" value="Periplasmic binding protein-like II"/>
    <property type="match status" value="1"/>
</dbReference>
<dbReference type="GO" id="GO:0015833">
    <property type="term" value="P:peptide transport"/>
    <property type="evidence" value="ECO:0007669"/>
    <property type="project" value="TreeGrafter"/>
</dbReference>
<dbReference type="PANTHER" id="PTHR30290">
    <property type="entry name" value="PERIPLASMIC BINDING COMPONENT OF ABC TRANSPORTER"/>
    <property type="match status" value="1"/>
</dbReference>
<evidence type="ECO:0000256" key="5">
    <source>
        <dbReference type="SAM" id="SignalP"/>
    </source>
</evidence>
<keyword evidence="3" id="KW-0813">Transport</keyword>
<organism evidence="7 8">
    <name type="scientific">Alloyangia pacifica</name>
    <dbReference type="NCBI Taxonomy" id="311180"/>
    <lineage>
        <taxon>Bacteria</taxon>
        <taxon>Pseudomonadati</taxon>
        <taxon>Pseudomonadota</taxon>
        <taxon>Alphaproteobacteria</taxon>
        <taxon>Rhodobacterales</taxon>
        <taxon>Roseobacteraceae</taxon>
        <taxon>Alloyangia</taxon>
    </lineage>
</organism>
<dbReference type="Pfam" id="PF00496">
    <property type="entry name" value="SBP_bac_5"/>
    <property type="match status" value="1"/>
</dbReference>
<dbReference type="SUPFAM" id="SSF53850">
    <property type="entry name" value="Periplasmic binding protein-like II"/>
    <property type="match status" value="1"/>
</dbReference>
<comment type="subcellular location">
    <subcellularLocation>
        <location evidence="1">Periplasm</location>
    </subcellularLocation>
</comment>